<evidence type="ECO:0000259" key="1">
    <source>
        <dbReference type="Pfam" id="PF13358"/>
    </source>
</evidence>
<keyword evidence="3" id="KW-1185">Reference proteome</keyword>
<dbReference type="Gene3D" id="3.30.420.10">
    <property type="entry name" value="Ribonuclease H-like superfamily/Ribonuclease H"/>
    <property type="match status" value="1"/>
</dbReference>
<dbReference type="AlphaFoldDB" id="A0AAD7ARA7"/>
<evidence type="ECO:0000313" key="2">
    <source>
        <dbReference type="EMBL" id="KAJ7366399.1"/>
    </source>
</evidence>
<dbReference type="InterPro" id="IPR038717">
    <property type="entry name" value="Tc1-like_DDE_dom"/>
</dbReference>
<dbReference type="EMBL" id="JARIHO010000002">
    <property type="protein sequence ID" value="KAJ7366399.1"/>
    <property type="molecule type" value="Genomic_DNA"/>
</dbReference>
<dbReference type="Proteomes" id="UP001218218">
    <property type="component" value="Unassembled WGS sequence"/>
</dbReference>
<name>A0AAD7ARA7_9AGAR</name>
<evidence type="ECO:0000313" key="3">
    <source>
        <dbReference type="Proteomes" id="UP001218218"/>
    </source>
</evidence>
<comment type="caution">
    <text evidence="2">The sequence shown here is derived from an EMBL/GenBank/DDBJ whole genome shotgun (WGS) entry which is preliminary data.</text>
</comment>
<protein>
    <recommendedName>
        <fullName evidence="1">Tc1-like transposase DDE domain-containing protein</fullName>
    </recommendedName>
</protein>
<organism evidence="2 3">
    <name type="scientific">Mycena albidolilacea</name>
    <dbReference type="NCBI Taxonomy" id="1033008"/>
    <lineage>
        <taxon>Eukaryota</taxon>
        <taxon>Fungi</taxon>
        <taxon>Dikarya</taxon>
        <taxon>Basidiomycota</taxon>
        <taxon>Agaricomycotina</taxon>
        <taxon>Agaricomycetes</taxon>
        <taxon>Agaricomycetidae</taxon>
        <taxon>Agaricales</taxon>
        <taxon>Marasmiineae</taxon>
        <taxon>Mycenaceae</taxon>
        <taxon>Mycena</taxon>
    </lineage>
</organism>
<dbReference type="GO" id="GO:0003676">
    <property type="term" value="F:nucleic acid binding"/>
    <property type="evidence" value="ECO:0007669"/>
    <property type="project" value="InterPro"/>
</dbReference>
<gene>
    <name evidence="2" type="ORF">DFH08DRAFT_620518</name>
</gene>
<feature type="non-terminal residue" evidence="2">
    <location>
        <position position="1"/>
    </location>
</feature>
<feature type="non-terminal residue" evidence="2">
    <location>
        <position position="71"/>
    </location>
</feature>
<accession>A0AAD7ARA7</accession>
<dbReference type="InterPro" id="IPR036397">
    <property type="entry name" value="RNaseH_sf"/>
</dbReference>
<sequence>LEYLPPYSPDFDPIEEGFSAMKAWIRWHRDYTDGPLAGDPHADSPYAMIWCTVSELMTADKARGWFRHSGY</sequence>
<reference evidence="2" key="1">
    <citation type="submission" date="2023-03" db="EMBL/GenBank/DDBJ databases">
        <title>Massive genome expansion in bonnet fungi (Mycena s.s.) driven by repeated elements and novel gene families across ecological guilds.</title>
        <authorList>
            <consortium name="Lawrence Berkeley National Laboratory"/>
            <person name="Harder C.B."/>
            <person name="Miyauchi S."/>
            <person name="Viragh M."/>
            <person name="Kuo A."/>
            <person name="Thoen E."/>
            <person name="Andreopoulos B."/>
            <person name="Lu D."/>
            <person name="Skrede I."/>
            <person name="Drula E."/>
            <person name="Henrissat B."/>
            <person name="Morin E."/>
            <person name="Kohler A."/>
            <person name="Barry K."/>
            <person name="LaButti K."/>
            <person name="Morin E."/>
            <person name="Salamov A."/>
            <person name="Lipzen A."/>
            <person name="Mereny Z."/>
            <person name="Hegedus B."/>
            <person name="Baldrian P."/>
            <person name="Stursova M."/>
            <person name="Weitz H."/>
            <person name="Taylor A."/>
            <person name="Grigoriev I.V."/>
            <person name="Nagy L.G."/>
            <person name="Martin F."/>
            <person name="Kauserud H."/>
        </authorList>
    </citation>
    <scope>NUCLEOTIDE SEQUENCE</scope>
    <source>
        <strain evidence="2">CBHHK002</strain>
    </source>
</reference>
<feature type="domain" description="Tc1-like transposase DDE" evidence="1">
    <location>
        <begin position="1"/>
        <end position="32"/>
    </location>
</feature>
<dbReference type="Pfam" id="PF13358">
    <property type="entry name" value="DDE_3"/>
    <property type="match status" value="1"/>
</dbReference>
<proteinExistence type="predicted"/>